<keyword evidence="1" id="KW-1133">Transmembrane helix</keyword>
<dbReference type="PROSITE" id="PS51257">
    <property type="entry name" value="PROKAR_LIPOPROTEIN"/>
    <property type="match status" value="1"/>
</dbReference>
<evidence type="ECO:0008006" key="4">
    <source>
        <dbReference type="Google" id="ProtNLM"/>
    </source>
</evidence>
<dbReference type="PIRSF" id="PIRSF016789">
    <property type="entry name" value="DUF454"/>
    <property type="match status" value="1"/>
</dbReference>
<dbReference type="RefSeq" id="WP_188720621.1">
    <property type="nucleotide sequence ID" value="NZ_BMIF01000004.1"/>
</dbReference>
<comment type="caution">
    <text evidence="2">The sequence shown here is derived from an EMBL/GenBank/DDBJ whole genome shotgun (WGS) entry which is preliminary data.</text>
</comment>
<protein>
    <recommendedName>
        <fullName evidence="4">DUF454 domain-containing protein</fullName>
    </recommendedName>
</protein>
<dbReference type="InterPro" id="IPR007401">
    <property type="entry name" value="DUF454"/>
</dbReference>
<dbReference type="GO" id="GO:0005886">
    <property type="term" value="C:plasma membrane"/>
    <property type="evidence" value="ECO:0007669"/>
    <property type="project" value="TreeGrafter"/>
</dbReference>
<reference evidence="2" key="2">
    <citation type="submission" date="2020-09" db="EMBL/GenBank/DDBJ databases">
        <authorList>
            <person name="Sun Q."/>
            <person name="Zhou Y."/>
        </authorList>
    </citation>
    <scope>NUCLEOTIDE SEQUENCE</scope>
    <source>
        <strain evidence="2">CGMCC 1.15320</strain>
    </source>
</reference>
<dbReference type="AlphaFoldDB" id="A0A916RP15"/>
<keyword evidence="1" id="KW-0472">Membrane</keyword>
<gene>
    <name evidence="2" type="ORF">GCM10011385_16970</name>
</gene>
<keyword evidence="3" id="KW-1185">Reference proteome</keyword>
<sequence length="120" mass="13261">MRAFWILIGCVSVACGVAGIVLPLVPTTPFMLLAAFAFARSSPRLYNKLLAHPQFGPIIRNWRRDGSIDRRSKILALIVMAACICISLYMRVPSYLMLIQVLVLGAVAMFILTRPTAPRS</sequence>
<feature type="transmembrane region" description="Helical" evidence="1">
    <location>
        <begin position="6"/>
        <end position="39"/>
    </location>
</feature>
<proteinExistence type="predicted"/>
<feature type="transmembrane region" description="Helical" evidence="1">
    <location>
        <begin position="95"/>
        <end position="113"/>
    </location>
</feature>
<name>A0A916RP15_9HYPH</name>
<evidence type="ECO:0000313" key="2">
    <source>
        <dbReference type="EMBL" id="GGA63764.1"/>
    </source>
</evidence>
<accession>A0A916RP15</accession>
<feature type="transmembrane region" description="Helical" evidence="1">
    <location>
        <begin position="72"/>
        <end position="89"/>
    </location>
</feature>
<dbReference type="Pfam" id="PF04304">
    <property type="entry name" value="DUF454"/>
    <property type="match status" value="1"/>
</dbReference>
<dbReference type="EMBL" id="BMIF01000004">
    <property type="protein sequence ID" value="GGA63764.1"/>
    <property type="molecule type" value="Genomic_DNA"/>
</dbReference>
<dbReference type="Proteomes" id="UP000636264">
    <property type="component" value="Unassembled WGS sequence"/>
</dbReference>
<keyword evidence="1" id="KW-0812">Transmembrane</keyword>
<evidence type="ECO:0000313" key="3">
    <source>
        <dbReference type="Proteomes" id="UP000636264"/>
    </source>
</evidence>
<organism evidence="2 3">
    <name type="scientific">Nitratireductor aestuarii</name>
    <dbReference type="NCBI Taxonomy" id="1735103"/>
    <lineage>
        <taxon>Bacteria</taxon>
        <taxon>Pseudomonadati</taxon>
        <taxon>Pseudomonadota</taxon>
        <taxon>Alphaproteobacteria</taxon>
        <taxon>Hyphomicrobiales</taxon>
        <taxon>Phyllobacteriaceae</taxon>
        <taxon>Nitratireductor</taxon>
    </lineage>
</organism>
<evidence type="ECO:0000256" key="1">
    <source>
        <dbReference type="SAM" id="Phobius"/>
    </source>
</evidence>
<dbReference type="PANTHER" id="PTHR35813">
    <property type="entry name" value="INNER MEMBRANE PROTEIN YBAN"/>
    <property type="match status" value="1"/>
</dbReference>
<reference evidence="2" key="1">
    <citation type="journal article" date="2014" name="Int. J. Syst. Evol. Microbiol.">
        <title>Complete genome sequence of Corynebacterium casei LMG S-19264T (=DSM 44701T), isolated from a smear-ripened cheese.</title>
        <authorList>
            <consortium name="US DOE Joint Genome Institute (JGI-PGF)"/>
            <person name="Walter F."/>
            <person name="Albersmeier A."/>
            <person name="Kalinowski J."/>
            <person name="Ruckert C."/>
        </authorList>
    </citation>
    <scope>NUCLEOTIDE SEQUENCE</scope>
    <source>
        <strain evidence="2">CGMCC 1.15320</strain>
    </source>
</reference>
<dbReference type="PANTHER" id="PTHR35813:SF1">
    <property type="entry name" value="INNER MEMBRANE PROTEIN YBAN"/>
    <property type="match status" value="1"/>
</dbReference>